<accession>A0A6J4H9R2</accession>
<dbReference type="AlphaFoldDB" id="A0A6J4H9R2"/>
<protein>
    <recommendedName>
        <fullName evidence="1">L-seryl-tRNA selenium transferase N-terminal domain-containing protein</fullName>
    </recommendedName>
</protein>
<evidence type="ECO:0000313" key="2">
    <source>
        <dbReference type="EMBL" id="CAA9217207.1"/>
    </source>
</evidence>
<feature type="domain" description="L-seryl-tRNA selenium transferase N-terminal" evidence="1">
    <location>
        <begin position="6"/>
        <end position="45"/>
    </location>
</feature>
<dbReference type="EMBL" id="CADCTH010000055">
    <property type="protein sequence ID" value="CAA9217207.1"/>
    <property type="molecule type" value="Genomic_DNA"/>
</dbReference>
<name>A0A6J4H9R2_9PSEU</name>
<gene>
    <name evidence="2" type="ORF">AVDCRST_MAG54-392</name>
</gene>
<dbReference type="Pfam" id="PF12390">
    <property type="entry name" value="Se-cys_synth_N"/>
    <property type="match status" value="1"/>
</dbReference>
<organism evidence="2">
    <name type="scientific">uncultured Actinomycetospora sp</name>
    <dbReference type="NCBI Taxonomy" id="1135996"/>
    <lineage>
        <taxon>Bacteria</taxon>
        <taxon>Bacillati</taxon>
        <taxon>Actinomycetota</taxon>
        <taxon>Actinomycetes</taxon>
        <taxon>Pseudonocardiales</taxon>
        <taxon>Pseudonocardiaceae</taxon>
        <taxon>Actinomycetospora</taxon>
        <taxon>environmental samples</taxon>
    </lineage>
</organism>
<proteinExistence type="predicted"/>
<feature type="non-terminal residue" evidence="2">
    <location>
        <position position="61"/>
    </location>
</feature>
<dbReference type="InterPro" id="IPR025862">
    <property type="entry name" value="SelA_trans_N_dom"/>
</dbReference>
<evidence type="ECO:0000259" key="1">
    <source>
        <dbReference type="Pfam" id="PF12390"/>
    </source>
</evidence>
<reference evidence="2" key="1">
    <citation type="submission" date="2020-02" db="EMBL/GenBank/DDBJ databases">
        <authorList>
            <person name="Meier V. D."/>
        </authorList>
    </citation>
    <scope>NUCLEOTIDE SEQUENCE</scope>
    <source>
        <strain evidence="2">AVDCRST_MAG54</strain>
    </source>
</reference>
<sequence length="61" mass="6335">MSDDPRRRVPRTDTVLADARLAPALAALGRARVKEVGLAAQGRARAGDIAPEAVADEVVAT</sequence>